<feature type="coiled-coil region" evidence="1">
    <location>
        <begin position="238"/>
        <end position="265"/>
    </location>
</feature>
<evidence type="ECO:0000313" key="3">
    <source>
        <dbReference type="EMBL" id="KAA8893913.1"/>
    </source>
</evidence>
<dbReference type="AlphaFoldDB" id="A0A5J5EFK0"/>
<name>A0A5J5EFK0_9PEZI</name>
<feature type="region of interest" description="Disordered" evidence="2">
    <location>
        <begin position="100"/>
        <end position="134"/>
    </location>
</feature>
<gene>
    <name evidence="3" type="ORF">FN846DRAFT_1002471</name>
</gene>
<feature type="region of interest" description="Disordered" evidence="2">
    <location>
        <begin position="319"/>
        <end position="369"/>
    </location>
</feature>
<dbReference type="InParanoid" id="A0A5J5EFK0"/>
<sequence>MLLHHFYSLRRELPTKELILLEAEEITGMEELHEYQYPTDYLYWLVQLFRTQWVIEQDQQSKHLLLRAIQRLGYLWSHRTGADPRVLFAADAAAHAAGNEPMEGVEMQHPQPSETASTTSSSSSDGSSTEDRETPQFADLLQLVSQIAGPPFSSEETSAIFSLLRGANSNVGTIFSSPVRARVAAVLEKYADVLAGMLQSVETYIELFTLQAVVPTSQSIFQPPPPPSNGQEWLERFRQDRTRLLLSLEEELQQLSQAVPDERSQLLIRRSLEGLQQLNLVTADLETAMASGQTSSHHRPVESVVRDVVARVRTMAETAQAQASSMNAVPPASSTDISSPSASQPRIPPTIGRPTTGMLRNPWPETDVRDPEGIAVDEVIAQSEQEYGGITVETAPAPIQEYLWATRALTSIIQDLASARGTTIDLPAIVGDIAIRAIDVFYTCRRDGLPPLEVYQLLFDAKQKADELEEDDDIRELLEEARKAALSQLFRPTIYSFLYRNRDQLSPEQQAEHRRAAVEADDYRTESGSPSAVSATDLVPTRRIYHSWIPVDIPDYKEVRKYSDSLVLERFMAAESEWTPVEDLSVLIGEYSLGVVTKPPTSGQDGEAWEWEYMLWYLVPEDVSTPTGTEIEDTLEALNQMRQAARVHNGRKWAEADCMSCPTFSTAEAACEEAKRVWSRAAEKSRRGEIGLDRFLWEW</sequence>
<proteinExistence type="predicted"/>
<evidence type="ECO:0000313" key="4">
    <source>
        <dbReference type="Proteomes" id="UP000326924"/>
    </source>
</evidence>
<reference evidence="3 4" key="1">
    <citation type="submission" date="2019-09" db="EMBL/GenBank/DDBJ databases">
        <title>Draft genome of the ectomycorrhizal ascomycete Sphaerosporella brunnea.</title>
        <authorList>
            <consortium name="DOE Joint Genome Institute"/>
            <person name="Benucci G.M."/>
            <person name="Marozzi G."/>
            <person name="Antonielli L."/>
            <person name="Sanchez S."/>
            <person name="Marco P."/>
            <person name="Wang X."/>
            <person name="Falini L.B."/>
            <person name="Barry K."/>
            <person name="Haridas S."/>
            <person name="Lipzen A."/>
            <person name="Labutti K."/>
            <person name="Grigoriev I.V."/>
            <person name="Murat C."/>
            <person name="Martin F."/>
            <person name="Albertini E."/>
            <person name="Donnini D."/>
            <person name="Bonito G."/>
        </authorList>
    </citation>
    <scope>NUCLEOTIDE SEQUENCE [LARGE SCALE GENOMIC DNA]</scope>
    <source>
        <strain evidence="3 4">Sb_GMNB300</strain>
    </source>
</reference>
<keyword evidence="4" id="KW-1185">Reference proteome</keyword>
<dbReference type="EMBL" id="VXIS01000389">
    <property type="protein sequence ID" value="KAA8893913.1"/>
    <property type="molecule type" value="Genomic_DNA"/>
</dbReference>
<feature type="compositionally biased region" description="Low complexity" evidence="2">
    <location>
        <begin position="330"/>
        <end position="357"/>
    </location>
</feature>
<feature type="compositionally biased region" description="Low complexity" evidence="2">
    <location>
        <begin position="113"/>
        <end position="127"/>
    </location>
</feature>
<accession>A0A5J5EFK0</accession>
<evidence type="ECO:0000256" key="2">
    <source>
        <dbReference type="SAM" id="MobiDB-lite"/>
    </source>
</evidence>
<dbReference type="Proteomes" id="UP000326924">
    <property type="component" value="Unassembled WGS sequence"/>
</dbReference>
<comment type="caution">
    <text evidence="3">The sequence shown here is derived from an EMBL/GenBank/DDBJ whole genome shotgun (WGS) entry which is preliminary data.</text>
</comment>
<protein>
    <submittedName>
        <fullName evidence="3">Uncharacterized protein</fullName>
    </submittedName>
</protein>
<organism evidence="3 4">
    <name type="scientific">Sphaerosporella brunnea</name>
    <dbReference type="NCBI Taxonomy" id="1250544"/>
    <lineage>
        <taxon>Eukaryota</taxon>
        <taxon>Fungi</taxon>
        <taxon>Dikarya</taxon>
        <taxon>Ascomycota</taxon>
        <taxon>Pezizomycotina</taxon>
        <taxon>Pezizomycetes</taxon>
        <taxon>Pezizales</taxon>
        <taxon>Pyronemataceae</taxon>
        <taxon>Sphaerosporella</taxon>
    </lineage>
</organism>
<feature type="region of interest" description="Disordered" evidence="2">
    <location>
        <begin position="509"/>
        <end position="533"/>
    </location>
</feature>
<feature type="compositionally biased region" description="Basic and acidic residues" evidence="2">
    <location>
        <begin position="509"/>
        <end position="525"/>
    </location>
</feature>
<keyword evidence="1" id="KW-0175">Coiled coil</keyword>
<evidence type="ECO:0000256" key="1">
    <source>
        <dbReference type="SAM" id="Coils"/>
    </source>
</evidence>